<evidence type="ECO:0000256" key="15">
    <source>
        <dbReference type="ARBA" id="ARBA00050054"/>
    </source>
</evidence>
<keyword evidence="8 17" id="KW-0808">Transferase</keyword>
<evidence type="ECO:0000256" key="9">
    <source>
        <dbReference type="ARBA" id="ARBA00022898"/>
    </source>
</evidence>
<accession>A0A846YPX7</accession>
<dbReference type="RefSeq" id="WP_062978920.1">
    <property type="nucleotide sequence ID" value="NZ_JAAXOT010000015.1"/>
</dbReference>
<dbReference type="EMBL" id="JAAXOT010000015">
    <property type="protein sequence ID" value="NKY59452.1"/>
    <property type="molecule type" value="Genomic_DNA"/>
</dbReference>
<dbReference type="Gene3D" id="3.90.1150.10">
    <property type="entry name" value="Aspartate Aminotransferase, domain 1"/>
    <property type="match status" value="1"/>
</dbReference>
<comment type="caution">
    <text evidence="17">The sequence shown here is derived from an EMBL/GenBank/DDBJ whole genome shotgun (WGS) entry which is preliminary data.</text>
</comment>
<dbReference type="AlphaFoldDB" id="A0A846YPX7"/>
<comment type="similarity">
    <text evidence="4 16">Belongs to the class-III pyridoxal-phosphate-dependent aminotransferase family.</text>
</comment>
<dbReference type="InterPro" id="IPR005814">
    <property type="entry name" value="Aminotrans_3"/>
</dbReference>
<dbReference type="EC" id="2.6.1.19" evidence="6"/>
<comment type="catalytic activity">
    <reaction evidence="14">
        <text>4-aminobutanoate + 2-oxoglutarate = succinate semialdehyde + L-glutamate</text>
        <dbReference type="Rhea" id="RHEA:23352"/>
        <dbReference type="ChEBI" id="CHEBI:16810"/>
        <dbReference type="ChEBI" id="CHEBI:29985"/>
        <dbReference type="ChEBI" id="CHEBI:57706"/>
        <dbReference type="ChEBI" id="CHEBI:59888"/>
        <dbReference type="EC" id="2.6.1.19"/>
    </reaction>
</comment>
<dbReference type="GO" id="GO:0030170">
    <property type="term" value="F:pyridoxal phosphate binding"/>
    <property type="evidence" value="ECO:0007669"/>
    <property type="project" value="InterPro"/>
</dbReference>
<keyword evidence="9 16" id="KW-0663">Pyridoxal phosphate</keyword>
<dbReference type="FunFam" id="3.40.640.10:FF:000013">
    <property type="entry name" value="4-aminobutyrate aminotransferase"/>
    <property type="match status" value="1"/>
</dbReference>
<sequence>MTTVQVSHGAQPDQVRHIRTEIPGPRSRALAQRREAALPAGLVSGAQVYVQAAGGGVVVDADGNSFIDFGSGIAVTTVGNAAPRVVERVTEQVRAYTHTCFLATPYEPYIAVAEELNALTPGEHEKRTALFNTGSEAIENAVKYARAFTGRPAVVTFDHAFHGRTLLTMSMTAKNRPYRRAFGPFAPEVYRAPLPYPYRWPSGPANAADEAFAHLELLVDSQVGAEAVACLIIEPIQGEGGFIVPPAGFLRRVADFCRERGIVFVADEVQTGIGRTGAWFASEHEDLVPDLVVTAKGLAGGMPLGAVTGRAEIMDAAPTGGIGGTYSGNPAACAAAIAVFDTIRQDGLLERARVIGARMMDELSDIARGHAAVGEVRGRGAMVAVELVHPGTNSPDPAAVSGLVRYCEKHGLLTLTAGTYGNVLRFLPPLTISDDLLAEGLGILRAGFAEGAYPSP</sequence>
<comment type="catalytic activity">
    <reaction evidence="1">
        <text>(S)-3-amino-2-methylpropanoate + 2-oxoglutarate = 2-methyl-3-oxopropanoate + L-glutamate</text>
        <dbReference type="Rhea" id="RHEA:13993"/>
        <dbReference type="ChEBI" id="CHEBI:16810"/>
        <dbReference type="ChEBI" id="CHEBI:29985"/>
        <dbReference type="ChEBI" id="CHEBI:57700"/>
        <dbReference type="ChEBI" id="CHEBI:58655"/>
        <dbReference type="EC" id="2.6.1.22"/>
    </reaction>
</comment>
<evidence type="ECO:0000256" key="1">
    <source>
        <dbReference type="ARBA" id="ARBA00001750"/>
    </source>
</evidence>
<dbReference type="SUPFAM" id="SSF53383">
    <property type="entry name" value="PLP-dependent transferases"/>
    <property type="match status" value="1"/>
</dbReference>
<keyword evidence="18" id="KW-1185">Reference proteome</keyword>
<keyword evidence="7 17" id="KW-0032">Aminotransferase</keyword>
<evidence type="ECO:0000256" key="2">
    <source>
        <dbReference type="ARBA" id="ARBA00001933"/>
    </source>
</evidence>
<dbReference type="GO" id="GO:0042802">
    <property type="term" value="F:identical protein binding"/>
    <property type="evidence" value="ECO:0007669"/>
    <property type="project" value="TreeGrafter"/>
</dbReference>
<proteinExistence type="inferred from homology"/>
<dbReference type="Proteomes" id="UP000570678">
    <property type="component" value="Unassembled WGS sequence"/>
</dbReference>
<evidence type="ECO:0000256" key="3">
    <source>
        <dbReference type="ARBA" id="ARBA00005176"/>
    </source>
</evidence>
<organism evidence="17 18">
    <name type="scientific">Nocardia flavorosea</name>
    <dbReference type="NCBI Taxonomy" id="53429"/>
    <lineage>
        <taxon>Bacteria</taxon>
        <taxon>Bacillati</taxon>
        <taxon>Actinomycetota</taxon>
        <taxon>Actinomycetes</taxon>
        <taxon>Mycobacteriales</taxon>
        <taxon>Nocardiaceae</taxon>
        <taxon>Nocardia</taxon>
    </lineage>
</organism>
<dbReference type="GO" id="GO:0047298">
    <property type="term" value="F:(S)-3-amino-2-methylpropionate transaminase activity"/>
    <property type="evidence" value="ECO:0007669"/>
    <property type="project" value="UniProtKB-EC"/>
</dbReference>
<evidence type="ECO:0000256" key="13">
    <source>
        <dbReference type="ARBA" id="ARBA00031787"/>
    </source>
</evidence>
<dbReference type="InterPro" id="IPR004632">
    <property type="entry name" value="4NH2But_aminotransferase_bac"/>
</dbReference>
<evidence type="ECO:0000256" key="16">
    <source>
        <dbReference type="RuleBase" id="RU003560"/>
    </source>
</evidence>
<evidence type="ECO:0000256" key="6">
    <source>
        <dbReference type="ARBA" id="ARBA00012912"/>
    </source>
</evidence>
<comment type="cofactor">
    <cofactor evidence="2">
        <name>pyridoxal 5'-phosphate</name>
        <dbReference type="ChEBI" id="CHEBI:597326"/>
    </cofactor>
</comment>
<dbReference type="InterPro" id="IPR015421">
    <property type="entry name" value="PyrdxlP-dep_Trfase_major"/>
</dbReference>
<gene>
    <name evidence="17" type="primary">gabT</name>
    <name evidence="17" type="ORF">HGA15_25510</name>
</gene>
<evidence type="ECO:0000256" key="8">
    <source>
        <dbReference type="ARBA" id="ARBA00022679"/>
    </source>
</evidence>
<evidence type="ECO:0000256" key="14">
    <source>
        <dbReference type="ARBA" id="ARBA00048021"/>
    </source>
</evidence>
<dbReference type="Gene3D" id="3.40.640.10">
    <property type="entry name" value="Type I PLP-dependent aspartate aminotransferase-like (Major domain)"/>
    <property type="match status" value="1"/>
</dbReference>
<dbReference type="PANTHER" id="PTHR11986:SF58">
    <property type="entry name" value="LEUCINE_METHIONINE RACEMASE"/>
    <property type="match status" value="1"/>
</dbReference>
<dbReference type="PANTHER" id="PTHR11986">
    <property type="entry name" value="AMINOTRANSFERASE CLASS III"/>
    <property type="match status" value="1"/>
</dbReference>
<dbReference type="Pfam" id="PF00202">
    <property type="entry name" value="Aminotran_3"/>
    <property type="match status" value="1"/>
</dbReference>
<evidence type="ECO:0000256" key="7">
    <source>
        <dbReference type="ARBA" id="ARBA00022576"/>
    </source>
</evidence>
<evidence type="ECO:0000313" key="17">
    <source>
        <dbReference type="EMBL" id="NKY59452.1"/>
    </source>
</evidence>
<evidence type="ECO:0000256" key="11">
    <source>
        <dbReference type="ARBA" id="ARBA00030204"/>
    </source>
</evidence>
<reference evidence="17 18" key="1">
    <citation type="submission" date="2020-04" db="EMBL/GenBank/DDBJ databases">
        <title>MicrobeNet Type strains.</title>
        <authorList>
            <person name="Nicholson A.C."/>
        </authorList>
    </citation>
    <scope>NUCLEOTIDE SEQUENCE [LARGE SCALE GENOMIC DNA]</scope>
    <source>
        <strain evidence="17 18">JCM 3332</strain>
    </source>
</reference>
<dbReference type="InterPro" id="IPR050103">
    <property type="entry name" value="Class-III_PLP-dep_AT"/>
</dbReference>
<dbReference type="InterPro" id="IPR015422">
    <property type="entry name" value="PyrdxlP-dep_Trfase_small"/>
</dbReference>
<dbReference type="InterPro" id="IPR049704">
    <property type="entry name" value="Aminotrans_3_PPA_site"/>
</dbReference>
<dbReference type="PIRSF" id="PIRSF000521">
    <property type="entry name" value="Transaminase_4ab_Lys_Orn"/>
    <property type="match status" value="1"/>
</dbReference>
<evidence type="ECO:0000256" key="5">
    <source>
        <dbReference type="ARBA" id="ARBA00012876"/>
    </source>
</evidence>
<dbReference type="NCBIfam" id="NF004714">
    <property type="entry name" value="PRK06058.1"/>
    <property type="match status" value="1"/>
</dbReference>
<protein>
    <recommendedName>
        <fullName evidence="12">(S)-3-amino-2-methylpropionate transaminase</fullName>
        <ecNumber evidence="6">2.6.1.19</ecNumber>
        <ecNumber evidence="5">2.6.1.22</ecNumber>
    </recommendedName>
    <alternativeName>
        <fullName evidence="13">GABA aminotransferase</fullName>
    </alternativeName>
    <alternativeName>
        <fullName evidence="11">Gamma-amino-N-butyrate transaminase</fullName>
    </alternativeName>
    <alternativeName>
        <fullName evidence="15">Glutamate:succinic semialdehyde transaminase</fullName>
    </alternativeName>
    <alternativeName>
        <fullName evidence="10">L-AIBAT</fullName>
    </alternativeName>
</protein>
<evidence type="ECO:0000256" key="10">
    <source>
        <dbReference type="ARBA" id="ARBA00029760"/>
    </source>
</evidence>
<dbReference type="EC" id="2.6.1.22" evidence="5"/>
<dbReference type="CDD" id="cd00610">
    <property type="entry name" value="OAT_like"/>
    <property type="match status" value="1"/>
</dbReference>
<dbReference type="NCBIfam" id="TIGR00700">
    <property type="entry name" value="GABAtrnsam"/>
    <property type="match status" value="1"/>
</dbReference>
<evidence type="ECO:0000256" key="4">
    <source>
        <dbReference type="ARBA" id="ARBA00008954"/>
    </source>
</evidence>
<dbReference type="GO" id="GO:0034386">
    <property type="term" value="F:4-aminobutyrate:2-oxoglutarate transaminase activity"/>
    <property type="evidence" value="ECO:0007669"/>
    <property type="project" value="UniProtKB-EC"/>
</dbReference>
<dbReference type="PROSITE" id="PS00600">
    <property type="entry name" value="AA_TRANSFER_CLASS_3"/>
    <property type="match status" value="1"/>
</dbReference>
<dbReference type="GO" id="GO:0009448">
    <property type="term" value="P:gamma-aminobutyric acid metabolic process"/>
    <property type="evidence" value="ECO:0007669"/>
    <property type="project" value="InterPro"/>
</dbReference>
<comment type="pathway">
    <text evidence="3">Amino-acid degradation; 4-aminobutanoate degradation.</text>
</comment>
<evidence type="ECO:0000313" key="18">
    <source>
        <dbReference type="Proteomes" id="UP000570678"/>
    </source>
</evidence>
<dbReference type="InterPro" id="IPR015424">
    <property type="entry name" value="PyrdxlP-dep_Trfase"/>
</dbReference>
<evidence type="ECO:0000256" key="12">
    <source>
        <dbReference type="ARBA" id="ARBA00030857"/>
    </source>
</evidence>
<name>A0A846YPX7_9NOCA</name>